<evidence type="ECO:0000256" key="1">
    <source>
        <dbReference type="SAM" id="SignalP"/>
    </source>
</evidence>
<dbReference type="EMBL" id="MKJU01000018">
    <property type="protein sequence ID" value="OHU92322.1"/>
    <property type="molecule type" value="Genomic_DNA"/>
</dbReference>
<organism evidence="2 3">
    <name type="scientific">Pseudoalteromonas amylolytica</name>
    <dbReference type="NCBI Taxonomy" id="1859457"/>
    <lineage>
        <taxon>Bacteria</taxon>
        <taxon>Pseudomonadati</taxon>
        <taxon>Pseudomonadota</taxon>
        <taxon>Gammaproteobacteria</taxon>
        <taxon>Alteromonadales</taxon>
        <taxon>Pseudoalteromonadaceae</taxon>
        <taxon>Pseudoalteromonas</taxon>
    </lineage>
</organism>
<reference evidence="2 3" key="1">
    <citation type="submission" date="2016-09" db="EMBL/GenBank/DDBJ databases">
        <title>Pseudoalteromonas amylolytica sp. nov., isolated from the surface seawater.</title>
        <authorList>
            <person name="Wu Y.-H."/>
            <person name="Cheng H."/>
            <person name="Jin X.-B."/>
            <person name="Wang C.-S."/>
            <person name="Xu X.-W."/>
        </authorList>
    </citation>
    <scope>NUCLEOTIDE SEQUENCE [LARGE SCALE GENOMIC DNA]</scope>
    <source>
        <strain evidence="2 3">JW1</strain>
    </source>
</reference>
<dbReference type="Proteomes" id="UP000179786">
    <property type="component" value="Unassembled WGS sequence"/>
</dbReference>
<accession>A0A1S1MYN5</accession>
<dbReference type="RefSeq" id="WP_070983644.1">
    <property type="nucleotide sequence ID" value="NZ_MKJU01000018.1"/>
</dbReference>
<comment type="caution">
    <text evidence="2">The sequence shown here is derived from an EMBL/GenBank/DDBJ whole genome shotgun (WGS) entry which is preliminary data.</text>
</comment>
<sequence>MRIIAALLLSLVSFASLAGSGKAIVPMWHSDGTTARFSDLYISNITDKDIEVKITVYKADGSVFNFGSSVYKLYAI</sequence>
<keyword evidence="1" id="KW-0732">Signal</keyword>
<feature type="chain" id="PRO_5010334840" evidence="1">
    <location>
        <begin position="19"/>
        <end position="76"/>
    </location>
</feature>
<name>A0A1S1MYN5_9GAMM</name>
<keyword evidence="3" id="KW-1185">Reference proteome</keyword>
<proteinExistence type="predicted"/>
<evidence type="ECO:0000313" key="3">
    <source>
        <dbReference type="Proteomes" id="UP000179786"/>
    </source>
</evidence>
<protein>
    <submittedName>
        <fullName evidence="2">Uncharacterized protein</fullName>
    </submittedName>
</protein>
<feature type="signal peptide" evidence="1">
    <location>
        <begin position="1"/>
        <end position="18"/>
    </location>
</feature>
<gene>
    <name evidence="2" type="ORF">BET10_06005</name>
</gene>
<dbReference type="AlphaFoldDB" id="A0A1S1MYN5"/>
<evidence type="ECO:0000313" key="2">
    <source>
        <dbReference type="EMBL" id="OHU92322.1"/>
    </source>
</evidence>